<dbReference type="Gene3D" id="3.30.428.10">
    <property type="entry name" value="HIT-like"/>
    <property type="match status" value="1"/>
</dbReference>
<evidence type="ECO:0000313" key="5">
    <source>
        <dbReference type="EMBL" id="MBM3282143.1"/>
    </source>
</evidence>
<dbReference type="PANTHER" id="PTHR46648:SF1">
    <property type="entry name" value="ADENOSINE 5'-MONOPHOSPHORAMIDASE HNT1"/>
    <property type="match status" value="1"/>
</dbReference>
<protein>
    <submittedName>
        <fullName evidence="5">HIT family protein</fullName>
    </submittedName>
</protein>
<dbReference type="PROSITE" id="PS51084">
    <property type="entry name" value="HIT_2"/>
    <property type="match status" value="1"/>
</dbReference>
<dbReference type="PRINTS" id="PR00332">
    <property type="entry name" value="HISTRIAD"/>
</dbReference>
<dbReference type="InterPro" id="IPR019808">
    <property type="entry name" value="Histidine_triad_CS"/>
</dbReference>
<sequence length="138" mass="15309">MQQDPSCIFCKIIAGEIPSHKIYEDKNYLAFLDIHPISRGHTLVIPKNHSTDLLHATPNERKGLLEIVAKIAPAIMKSVGAKGFNVGINTGKESGQDVFHTHVHIIPRSTRDGLKSWENMPSKTHDLAEIARNIAQNL</sequence>
<dbReference type="InterPro" id="IPR036265">
    <property type="entry name" value="HIT-like_sf"/>
</dbReference>
<dbReference type="GO" id="GO:0009117">
    <property type="term" value="P:nucleotide metabolic process"/>
    <property type="evidence" value="ECO:0007669"/>
    <property type="project" value="TreeGrafter"/>
</dbReference>
<dbReference type="InterPro" id="IPR011146">
    <property type="entry name" value="HIT-like"/>
</dbReference>
<evidence type="ECO:0000313" key="6">
    <source>
        <dbReference type="Proteomes" id="UP000774699"/>
    </source>
</evidence>
<dbReference type="EMBL" id="VGJJ01000012">
    <property type="protein sequence ID" value="MBM3282143.1"/>
    <property type="molecule type" value="Genomic_DNA"/>
</dbReference>
<dbReference type="GO" id="GO:0003824">
    <property type="term" value="F:catalytic activity"/>
    <property type="evidence" value="ECO:0007669"/>
    <property type="project" value="InterPro"/>
</dbReference>
<evidence type="ECO:0000259" key="4">
    <source>
        <dbReference type="PROSITE" id="PS51084"/>
    </source>
</evidence>
<gene>
    <name evidence="5" type="ORF">FJY86_02265</name>
</gene>
<dbReference type="CDD" id="cd01277">
    <property type="entry name" value="HINT_subgroup"/>
    <property type="match status" value="1"/>
</dbReference>
<feature type="domain" description="HIT" evidence="4">
    <location>
        <begin position="8"/>
        <end position="115"/>
    </location>
</feature>
<dbReference type="PANTHER" id="PTHR46648">
    <property type="entry name" value="HIT FAMILY PROTEIN 1"/>
    <property type="match status" value="1"/>
</dbReference>
<evidence type="ECO:0000256" key="3">
    <source>
        <dbReference type="PROSITE-ProRule" id="PRU00464"/>
    </source>
</evidence>
<dbReference type="AlphaFoldDB" id="A0A8T4C6N5"/>
<reference evidence="5" key="1">
    <citation type="submission" date="2019-03" db="EMBL/GenBank/DDBJ databases">
        <title>Lake Tanganyika Metagenome-Assembled Genomes (MAGs).</title>
        <authorList>
            <person name="Tran P."/>
        </authorList>
    </citation>
    <scope>NUCLEOTIDE SEQUENCE</scope>
    <source>
        <strain evidence="5">M_DeepCast_50m_m2_156</strain>
    </source>
</reference>
<comment type="caution">
    <text evidence="5">The sequence shown here is derived from an EMBL/GenBank/DDBJ whole genome shotgun (WGS) entry which is preliminary data.</text>
</comment>
<name>A0A8T4C6N5_9ARCH</name>
<feature type="short sequence motif" description="Histidine triad motif" evidence="2 3">
    <location>
        <begin position="100"/>
        <end position="104"/>
    </location>
</feature>
<dbReference type="SUPFAM" id="SSF54197">
    <property type="entry name" value="HIT-like"/>
    <property type="match status" value="1"/>
</dbReference>
<evidence type="ECO:0000256" key="2">
    <source>
        <dbReference type="PIRSR" id="PIRSR601310-3"/>
    </source>
</evidence>
<proteinExistence type="predicted"/>
<feature type="active site" description="Tele-AMP-histidine intermediate" evidence="1">
    <location>
        <position position="102"/>
    </location>
</feature>
<dbReference type="Pfam" id="PF01230">
    <property type="entry name" value="HIT"/>
    <property type="match status" value="1"/>
</dbReference>
<evidence type="ECO:0000256" key="1">
    <source>
        <dbReference type="PIRSR" id="PIRSR601310-1"/>
    </source>
</evidence>
<dbReference type="Proteomes" id="UP000774699">
    <property type="component" value="Unassembled WGS sequence"/>
</dbReference>
<dbReference type="InterPro" id="IPR039384">
    <property type="entry name" value="HINT"/>
</dbReference>
<dbReference type="InterPro" id="IPR001310">
    <property type="entry name" value="Histidine_triad_HIT"/>
</dbReference>
<dbReference type="PROSITE" id="PS00892">
    <property type="entry name" value="HIT_1"/>
    <property type="match status" value="1"/>
</dbReference>
<organism evidence="5 6">
    <name type="scientific">Candidatus Iainarchaeum sp</name>
    <dbReference type="NCBI Taxonomy" id="3101447"/>
    <lineage>
        <taxon>Archaea</taxon>
        <taxon>Candidatus Iainarchaeota</taxon>
        <taxon>Candidatus Iainarchaeia</taxon>
        <taxon>Candidatus Iainarchaeales</taxon>
        <taxon>Candidatus Iainarchaeaceae</taxon>
        <taxon>Candidatus Iainarchaeum</taxon>
    </lineage>
</organism>
<accession>A0A8T4C6N5</accession>